<comment type="caution">
    <text evidence="3">The sequence shown here is derived from an EMBL/GenBank/DDBJ whole genome shotgun (WGS) entry which is preliminary data.</text>
</comment>
<gene>
    <name evidence="3" type="ORF">AAFF_G00108520</name>
</gene>
<feature type="region of interest" description="Disordered" evidence="1">
    <location>
        <begin position="23"/>
        <end position="48"/>
    </location>
</feature>
<dbReference type="AlphaFoldDB" id="A0AAD7WB74"/>
<protein>
    <submittedName>
        <fullName evidence="3">Uncharacterized protein</fullName>
    </submittedName>
</protein>
<feature type="signal peptide" evidence="2">
    <location>
        <begin position="1"/>
        <end position="17"/>
    </location>
</feature>
<organism evidence="3 4">
    <name type="scientific">Aldrovandia affinis</name>
    <dbReference type="NCBI Taxonomy" id="143900"/>
    <lineage>
        <taxon>Eukaryota</taxon>
        <taxon>Metazoa</taxon>
        <taxon>Chordata</taxon>
        <taxon>Craniata</taxon>
        <taxon>Vertebrata</taxon>
        <taxon>Euteleostomi</taxon>
        <taxon>Actinopterygii</taxon>
        <taxon>Neopterygii</taxon>
        <taxon>Teleostei</taxon>
        <taxon>Notacanthiformes</taxon>
        <taxon>Halosauridae</taxon>
        <taxon>Aldrovandia</taxon>
    </lineage>
</organism>
<evidence type="ECO:0000313" key="3">
    <source>
        <dbReference type="EMBL" id="KAJ8390283.1"/>
    </source>
</evidence>
<feature type="compositionally biased region" description="Basic and acidic residues" evidence="1">
    <location>
        <begin position="27"/>
        <end position="37"/>
    </location>
</feature>
<feature type="chain" id="PRO_5042275902" evidence="2">
    <location>
        <begin position="18"/>
        <end position="130"/>
    </location>
</feature>
<proteinExistence type="predicted"/>
<evidence type="ECO:0000313" key="4">
    <source>
        <dbReference type="Proteomes" id="UP001221898"/>
    </source>
</evidence>
<name>A0AAD7WB74_9TELE</name>
<accession>A0AAD7WB74</accession>
<dbReference type="EMBL" id="JAINUG010000171">
    <property type="protein sequence ID" value="KAJ8390283.1"/>
    <property type="molecule type" value="Genomic_DNA"/>
</dbReference>
<dbReference type="Proteomes" id="UP001221898">
    <property type="component" value="Unassembled WGS sequence"/>
</dbReference>
<feature type="region of interest" description="Disordered" evidence="1">
    <location>
        <begin position="107"/>
        <end position="130"/>
    </location>
</feature>
<keyword evidence="2" id="KW-0732">Signal</keyword>
<keyword evidence="4" id="KW-1185">Reference proteome</keyword>
<evidence type="ECO:0000256" key="1">
    <source>
        <dbReference type="SAM" id="MobiDB-lite"/>
    </source>
</evidence>
<sequence>MSGPGVCFLDALGLLSALVVKAPHGSDSGEEREEKTRSQIKGGGEFVSAASKLPRENSLQGRCCWRSCQQGAVHIHGRVGRGAGELEELENSTVYCGGVNIQDLSSAEVERREKPTRRAPGLRACGSEQL</sequence>
<reference evidence="3" key="1">
    <citation type="journal article" date="2023" name="Science">
        <title>Genome structures resolve the early diversification of teleost fishes.</title>
        <authorList>
            <person name="Parey E."/>
            <person name="Louis A."/>
            <person name="Montfort J."/>
            <person name="Bouchez O."/>
            <person name="Roques C."/>
            <person name="Iampietro C."/>
            <person name="Lluch J."/>
            <person name="Castinel A."/>
            <person name="Donnadieu C."/>
            <person name="Desvignes T."/>
            <person name="Floi Bucao C."/>
            <person name="Jouanno E."/>
            <person name="Wen M."/>
            <person name="Mejri S."/>
            <person name="Dirks R."/>
            <person name="Jansen H."/>
            <person name="Henkel C."/>
            <person name="Chen W.J."/>
            <person name="Zahm M."/>
            <person name="Cabau C."/>
            <person name="Klopp C."/>
            <person name="Thompson A.W."/>
            <person name="Robinson-Rechavi M."/>
            <person name="Braasch I."/>
            <person name="Lecointre G."/>
            <person name="Bobe J."/>
            <person name="Postlethwait J.H."/>
            <person name="Berthelot C."/>
            <person name="Roest Crollius H."/>
            <person name="Guiguen Y."/>
        </authorList>
    </citation>
    <scope>NUCLEOTIDE SEQUENCE</scope>
    <source>
        <strain evidence="3">NC1722</strain>
    </source>
</reference>
<evidence type="ECO:0000256" key="2">
    <source>
        <dbReference type="SAM" id="SignalP"/>
    </source>
</evidence>